<evidence type="ECO:0000313" key="2">
    <source>
        <dbReference type="EMBL" id="KIF81302.1"/>
    </source>
</evidence>
<dbReference type="CDD" id="cd05240">
    <property type="entry name" value="UDP_G4E_3_SDR_e"/>
    <property type="match status" value="1"/>
</dbReference>
<dbReference type="PANTHER" id="PTHR43245">
    <property type="entry name" value="BIFUNCTIONAL POLYMYXIN RESISTANCE PROTEIN ARNA"/>
    <property type="match status" value="1"/>
</dbReference>
<feature type="domain" description="NAD-dependent epimerase/dehydratase" evidence="1">
    <location>
        <begin position="6"/>
        <end position="236"/>
    </location>
</feature>
<evidence type="ECO:0000259" key="1">
    <source>
        <dbReference type="Pfam" id="PF01370"/>
    </source>
</evidence>
<dbReference type="Proteomes" id="UP000031572">
    <property type="component" value="Unassembled WGS sequence"/>
</dbReference>
<sequence>MNGKSILVTGADGYLGRQLVGHLSDACAVGTMGAVVATDVRMTPPAQQRPGVTYLQADIRDGGLADILRTHGIDTVVHLASIVTPGKKSNRAFEYSVDVDGTRNVLDACVKAGVRQIIVSSSGAAYGYHADNPAWLTEQDPVRGNEEFAYSWHKRLVEEMLADYRRTHPQLTQTIFRIGTILGATVRNQITDLFDKPRLIAIRGSDSPFVFIWDQDVVGAFLRAIESGKGGIYNLAGDGALSIHLLAKRLSKPVVSLPAGLIAFALRILKTLGLTQYGPEQVNFLRYRPVLDNGRLKKEFGYTPAKTSSEVFDYWLRTRSAHKN</sequence>
<keyword evidence="3" id="KW-1185">Reference proteome</keyword>
<dbReference type="InterPro" id="IPR050177">
    <property type="entry name" value="Lipid_A_modif_metabolic_enz"/>
</dbReference>
<dbReference type="EMBL" id="JWJG01000028">
    <property type="protein sequence ID" value="KIF81302.1"/>
    <property type="molecule type" value="Genomic_DNA"/>
</dbReference>
<dbReference type="InterPro" id="IPR036291">
    <property type="entry name" value="NAD(P)-bd_dom_sf"/>
</dbReference>
<dbReference type="OrthoDB" id="9803111at2"/>
<dbReference type="PANTHER" id="PTHR43245:SF52">
    <property type="entry name" value="NAD-DEPENDENT EPIMERASE_DEHYDRATASE"/>
    <property type="match status" value="1"/>
</dbReference>
<evidence type="ECO:0000313" key="3">
    <source>
        <dbReference type="Proteomes" id="UP000031572"/>
    </source>
</evidence>
<reference evidence="2 3" key="1">
    <citation type="submission" date="2014-12" db="EMBL/GenBank/DDBJ databases">
        <title>Denitrispirillum autotrophicum gen. nov., sp. nov., Denitrifying, Facultatively Autotrophic Bacteria Isolated from Rice Paddy Soil.</title>
        <authorList>
            <person name="Ishii S."/>
            <person name="Ashida N."/>
            <person name="Ohno H."/>
            <person name="Otsuka S."/>
            <person name="Yokota A."/>
            <person name="Senoo K."/>
        </authorList>
    </citation>
    <scope>NUCLEOTIDE SEQUENCE [LARGE SCALE GENOMIC DNA]</scope>
    <source>
        <strain evidence="2 3">TSA66</strain>
    </source>
</reference>
<proteinExistence type="predicted"/>
<dbReference type="SUPFAM" id="SSF51735">
    <property type="entry name" value="NAD(P)-binding Rossmann-fold domains"/>
    <property type="match status" value="1"/>
</dbReference>
<dbReference type="Gene3D" id="3.40.50.720">
    <property type="entry name" value="NAD(P)-binding Rossmann-like Domain"/>
    <property type="match status" value="1"/>
</dbReference>
<dbReference type="STRING" id="709839.TSA66_11465"/>
<dbReference type="Pfam" id="PF01370">
    <property type="entry name" value="Epimerase"/>
    <property type="match status" value="1"/>
</dbReference>
<name>A0A0C1YLE8_9BURK</name>
<organism evidence="2 3">
    <name type="scientific">Noviherbaspirillum autotrophicum</name>
    <dbReference type="NCBI Taxonomy" id="709839"/>
    <lineage>
        <taxon>Bacteria</taxon>
        <taxon>Pseudomonadati</taxon>
        <taxon>Pseudomonadota</taxon>
        <taxon>Betaproteobacteria</taxon>
        <taxon>Burkholderiales</taxon>
        <taxon>Oxalobacteraceae</taxon>
        <taxon>Noviherbaspirillum</taxon>
    </lineage>
</organism>
<dbReference type="AlphaFoldDB" id="A0A0C1YLE8"/>
<dbReference type="RefSeq" id="WP_040040129.1">
    <property type="nucleotide sequence ID" value="NZ_JWJG01000028.1"/>
</dbReference>
<comment type="caution">
    <text evidence="2">The sequence shown here is derived from an EMBL/GenBank/DDBJ whole genome shotgun (WGS) entry which is preliminary data.</text>
</comment>
<dbReference type="InterPro" id="IPR001509">
    <property type="entry name" value="Epimerase_deHydtase"/>
</dbReference>
<accession>A0A0C1YLE8</accession>
<gene>
    <name evidence="2" type="ORF">TSA66_11465</name>
</gene>
<protein>
    <submittedName>
        <fullName evidence="2">Epimerase</fullName>
    </submittedName>
</protein>